<dbReference type="InterPro" id="IPR000150">
    <property type="entry name" value="Cof"/>
</dbReference>
<sequence length="269" mass="30604">MRYKMLVLDMDDTLLDDDLSISTDNIKAIQEANSKGTIITICSGRVSKSIINIIKQLGIANDNDYYISYNGAVINDLKGNNIFYEPLPQDILPKLIDIGREYGVDIQLYDKKGVIVEQVTSRTETYQGLSNIAADVVDDLKNYDKSIKILYNYDDIKILEKMQEHIIELYNDKVNVFFSKHTYLEVLSKKANKGIALEYLANYLHIDKEEIIAVGDSFNDKYMIKYAGMGVAICNAREEIKEMANYVTKCNNNQSGVAEVINKFILKDF</sequence>
<dbReference type="Pfam" id="PF08282">
    <property type="entry name" value="Hydrolase_3"/>
    <property type="match status" value="1"/>
</dbReference>
<dbReference type="SUPFAM" id="SSF56784">
    <property type="entry name" value="HAD-like"/>
    <property type="match status" value="1"/>
</dbReference>
<dbReference type="Gene3D" id="3.40.50.1000">
    <property type="entry name" value="HAD superfamily/HAD-like"/>
    <property type="match status" value="1"/>
</dbReference>
<dbReference type="CDD" id="cd07516">
    <property type="entry name" value="HAD_Pase"/>
    <property type="match status" value="1"/>
</dbReference>
<organism evidence="1 2">
    <name type="scientific">Vallitalea guaymasensis</name>
    <dbReference type="NCBI Taxonomy" id="1185412"/>
    <lineage>
        <taxon>Bacteria</taxon>
        <taxon>Bacillati</taxon>
        <taxon>Bacillota</taxon>
        <taxon>Clostridia</taxon>
        <taxon>Lachnospirales</taxon>
        <taxon>Vallitaleaceae</taxon>
        <taxon>Vallitalea</taxon>
    </lineage>
</organism>
<dbReference type="AlphaFoldDB" id="A0A8J8MAI7"/>
<dbReference type="InterPro" id="IPR006379">
    <property type="entry name" value="HAD-SF_hydro_IIB"/>
</dbReference>
<gene>
    <name evidence="1" type="ORF">HYG85_10565</name>
</gene>
<proteinExistence type="predicted"/>
<name>A0A8J8MAI7_9FIRM</name>
<dbReference type="SFLD" id="SFLDG01144">
    <property type="entry name" value="C2.B.4:_PGP_Like"/>
    <property type="match status" value="1"/>
</dbReference>
<dbReference type="Proteomes" id="UP000677305">
    <property type="component" value="Chromosome"/>
</dbReference>
<accession>A0A8J8MAI7</accession>
<dbReference type="NCBIfam" id="TIGR00099">
    <property type="entry name" value="Cof-subfamily"/>
    <property type="match status" value="1"/>
</dbReference>
<dbReference type="Gene3D" id="3.30.1240.10">
    <property type="match status" value="1"/>
</dbReference>
<dbReference type="InterPro" id="IPR036412">
    <property type="entry name" value="HAD-like_sf"/>
</dbReference>
<dbReference type="SFLD" id="SFLDG01140">
    <property type="entry name" value="C2.B:_Phosphomannomutase_and_P"/>
    <property type="match status" value="1"/>
</dbReference>
<dbReference type="KEGG" id="vgu:HYG85_10565"/>
<dbReference type="EMBL" id="CP058561">
    <property type="protein sequence ID" value="QUH29346.1"/>
    <property type="molecule type" value="Genomic_DNA"/>
</dbReference>
<protein>
    <submittedName>
        <fullName evidence="1">HAD family phosphatase</fullName>
    </submittedName>
</protein>
<dbReference type="PANTHER" id="PTHR10000:SF8">
    <property type="entry name" value="HAD SUPERFAMILY HYDROLASE-LIKE, TYPE 3"/>
    <property type="match status" value="1"/>
</dbReference>
<evidence type="ECO:0000313" key="2">
    <source>
        <dbReference type="Proteomes" id="UP000677305"/>
    </source>
</evidence>
<dbReference type="GO" id="GO:0005829">
    <property type="term" value="C:cytosol"/>
    <property type="evidence" value="ECO:0007669"/>
    <property type="project" value="TreeGrafter"/>
</dbReference>
<reference evidence="1 2" key="1">
    <citation type="submission" date="2020-07" db="EMBL/GenBank/DDBJ databases">
        <title>Vallitalea guaymasensis genome.</title>
        <authorList>
            <person name="Postec A."/>
        </authorList>
    </citation>
    <scope>NUCLEOTIDE SEQUENCE [LARGE SCALE GENOMIC DNA]</scope>
    <source>
        <strain evidence="1 2">Ra1766G1</strain>
    </source>
</reference>
<dbReference type="GO" id="GO:0016791">
    <property type="term" value="F:phosphatase activity"/>
    <property type="evidence" value="ECO:0007669"/>
    <property type="project" value="TreeGrafter"/>
</dbReference>
<keyword evidence="2" id="KW-1185">Reference proteome</keyword>
<dbReference type="GO" id="GO:0000287">
    <property type="term" value="F:magnesium ion binding"/>
    <property type="evidence" value="ECO:0007669"/>
    <property type="project" value="TreeGrafter"/>
</dbReference>
<dbReference type="InterPro" id="IPR023214">
    <property type="entry name" value="HAD_sf"/>
</dbReference>
<dbReference type="PANTHER" id="PTHR10000">
    <property type="entry name" value="PHOSPHOSERINE PHOSPHATASE"/>
    <property type="match status" value="1"/>
</dbReference>
<dbReference type="SFLD" id="SFLDS00003">
    <property type="entry name" value="Haloacid_Dehalogenase"/>
    <property type="match status" value="1"/>
</dbReference>
<evidence type="ECO:0000313" key="1">
    <source>
        <dbReference type="EMBL" id="QUH29346.1"/>
    </source>
</evidence>
<dbReference type="NCBIfam" id="TIGR01484">
    <property type="entry name" value="HAD-SF-IIB"/>
    <property type="match status" value="1"/>
</dbReference>
<dbReference type="RefSeq" id="WP_212693444.1">
    <property type="nucleotide sequence ID" value="NZ_CP058561.1"/>
</dbReference>